<dbReference type="AlphaFoldDB" id="A0A9D1KZX7"/>
<evidence type="ECO:0000313" key="1">
    <source>
        <dbReference type="EMBL" id="HIU13194.1"/>
    </source>
</evidence>
<protein>
    <submittedName>
        <fullName evidence="1">Uncharacterized protein</fullName>
    </submittedName>
</protein>
<accession>A0A9D1KZX7</accession>
<name>A0A9D1KZX7_9FIRM</name>
<dbReference type="Proteomes" id="UP000824175">
    <property type="component" value="Unassembled WGS sequence"/>
</dbReference>
<gene>
    <name evidence="1" type="ORF">IAD15_03905</name>
</gene>
<evidence type="ECO:0000313" key="2">
    <source>
        <dbReference type="Proteomes" id="UP000824175"/>
    </source>
</evidence>
<dbReference type="EMBL" id="DVMJ01000030">
    <property type="protein sequence ID" value="HIU13194.1"/>
    <property type="molecule type" value="Genomic_DNA"/>
</dbReference>
<dbReference type="NCBIfam" id="NF045770">
    <property type="entry name" value="MPN403_MG284_C"/>
    <property type="match status" value="1"/>
</dbReference>
<sequence length="136" mass="16707">MKENQEKALSLKAKDEILQAVFKEYQYAKETLEKIHDENYFPKVHFDYIIHEQTSSYQFYEHRLLHRLDQMQNSQKLIRFVDEVLARLPPKEREILTREYIDHAQTDWWKASYARSSYYRTKNRALDHMLEYLMLS</sequence>
<comment type="caution">
    <text evidence="1">The sequence shown here is derived from an EMBL/GenBank/DDBJ whole genome shotgun (WGS) entry which is preliminary data.</text>
</comment>
<dbReference type="InterPro" id="IPR058231">
    <property type="entry name" value="MG284-like_C"/>
</dbReference>
<proteinExistence type="predicted"/>
<reference evidence="1" key="2">
    <citation type="journal article" date="2021" name="PeerJ">
        <title>Extensive microbial diversity within the chicken gut microbiome revealed by metagenomics and culture.</title>
        <authorList>
            <person name="Gilroy R."/>
            <person name="Ravi A."/>
            <person name="Getino M."/>
            <person name="Pursley I."/>
            <person name="Horton D.L."/>
            <person name="Alikhan N.F."/>
            <person name="Baker D."/>
            <person name="Gharbi K."/>
            <person name="Hall N."/>
            <person name="Watson M."/>
            <person name="Adriaenssens E.M."/>
            <person name="Foster-Nyarko E."/>
            <person name="Jarju S."/>
            <person name="Secka A."/>
            <person name="Antonio M."/>
            <person name="Oren A."/>
            <person name="Chaudhuri R.R."/>
            <person name="La Ragione R."/>
            <person name="Hildebrand F."/>
            <person name="Pallen M.J."/>
        </authorList>
    </citation>
    <scope>NUCLEOTIDE SEQUENCE</scope>
    <source>
        <strain evidence="1">CHK195-11698</strain>
    </source>
</reference>
<organism evidence="1 2">
    <name type="scientific">Candidatus Fimiplasma intestinipullorum</name>
    <dbReference type="NCBI Taxonomy" id="2840825"/>
    <lineage>
        <taxon>Bacteria</taxon>
        <taxon>Bacillati</taxon>
        <taxon>Bacillota</taxon>
        <taxon>Clostridia</taxon>
        <taxon>Eubacteriales</taxon>
        <taxon>Candidatus Fimiplasma</taxon>
    </lineage>
</organism>
<reference evidence="1" key="1">
    <citation type="submission" date="2020-10" db="EMBL/GenBank/DDBJ databases">
        <authorList>
            <person name="Gilroy R."/>
        </authorList>
    </citation>
    <scope>NUCLEOTIDE SEQUENCE</scope>
    <source>
        <strain evidence="1">CHK195-11698</strain>
    </source>
</reference>